<feature type="transmembrane region" description="Helical" evidence="1">
    <location>
        <begin position="91"/>
        <end position="113"/>
    </location>
</feature>
<evidence type="ECO:0008006" key="4">
    <source>
        <dbReference type="Google" id="ProtNLM"/>
    </source>
</evidence>
<dbReference type="InterPro" id="IPR009937">
    <property type="entry name" value="Phage_holin_3_6"/>
</dbReference>
<dbReference type="EMBL" id="CP019605">
    <property type="protein sequence ID" value="AQP46165.1"/>
    <property type="molecule type" value="Genomic_DNA"/>
</dbReference>
<reference evidence="2 3" key="1">
    <citation type="journal article" date="2016" name="Int. J. Syst. Evol. Microbiol.">
        <title>Tessaracoccus flavus sp. nov., isolated from the drainage system of a lindane-producing factory.</title>
        <authorList>
            <person name="Kumari R."/>
            <person name="Singh P."/>
            <person name="Schumann P."/>
            <person name="Lal R."/>
        </authorList>
    </citation>
    <scope>NUCLEOTIDE SEQUENCE [LARGE SCALE GENOMIC DNA]</scope>
    <source>
        <strain evidence="2 3">RP1T</strain>
    </source>
</reference>
<dbReference type="STRING" id="1610493.RPIT_13130"/>
<sequence>MNEEEASYLRYREEDRSLGEIASDLLDNATTLIRQEVELAKVEAKESATKAGKGVGMLAGAGVAGLLALIALTLTAWWGMAVLIGSSDDPALGWGGLIVTIIWLVIAGILAAVGKGELNKVRGLKQTQETVKKIPNAATGHEEKNR</sequence>
<evidence type="ECO:0000256" key="1">
    <source>
        <dbReference type="SAM" id="Phobius"/>
    </source>
</evidence>
<dbReference type="Pfam" id="PF07332">
    <property type="entry name" value="Phage_holin_3_6"/>
    <property type="match status" value="1"/>
</dbReference>
<keyword evidence="1" id="KW-1133">Transmembrane helix</keyword>
<feature type="transmembrane region" description="Helical" evidence="1">
    <location>
        <begin position="55"/>
        <end position="79"/>
    </location>
</feature>
<protein>
    <recommendedName>
        <fullName evidence="4">Holin-X, holin superfamily III</fullName>
    </recommendedName>
</protein>
<dbReference type="AlphaFoldDB" id="A0A1Q2CJE9"/>
<evidence type="ECO:0000313" key="2">
    <source>
        <dbReference type="EMBL" id="AQP46165.1"/>
    </source>
</evidence>
<dbReference type="Proteomes" id="UP000188324">
    <property type="component" value="Chromosome"/>
</dbReference>
<keyword evidence="1" id="KW-0812">Transmembrane</keyword>
<gene>
    <name evidence="2" type="ORF">RPIT_13130</name>
</gene>
<dbReference type="KEGG" id="tfl:RPIT_13130"/>
<name>A0A1Q2CJE9_9ACTN</name>
<organism evidence="2 3">
    <name type="scientific">Tessaracoccus flavus</name>
    <dbReference type="NCBI Taxonomy" id="1610493"/>
    <lineage>
        <taxon>Bacteria</taxon>
        <taxon>Bacillati</taxon>
        <taxon>Actinomycetota</taxon>
        <taxon>Actinomycetes</taxon>
        <taxon>Propionibacteriales</taxon>
        <taxon>Propionibacteriaceae</taxon>
        <taxon>Tessaracoccus</taxon>
    </lineage>
</organism>
<accession>A0A1Q2CJE9</accession>
<evidence type="ECO:0000313" key="3">
    <source>
        <dbReference type="Proteomes" id="UP000188324"/>
    </source>
</evidence>
<proteinExistence type="predicted"/>
<keyword evidence="1" id="KW-0472">Membrane</keyword>
<keyword evidence="3" id="KW-1185">Reference proteome</keyword>